<dbReference type="Proteomes" id="UP000069241">
    <property type="component" value="Chromosome"/>
</dbReference>
<dbReference type="Pfam" id="PF11672">
    <property type="entry name" value="DUF3268"/>
    <property type="match status" value="1"/>
</dbReference>
<dbReference type="RefSeq" id="WP_062251823.1">
    <property type="nucleotide sequence ID" value="NZ_CP014229.1"/>
</dbReference>
<accession>A0A0X8JIJ4</accession>
<evidence type="ECO:0000313" key="2">
    <source>
        <dbReference type="Proteomes" id="UP000069241"/>
    </source>
</evidence>
<reference evidence="2" key="1">
    <citation type="submission" date="2016-02" db="EMBL/GenBank/DDBJ databases">
        <authorList>
            <person name="Holder M.E."/>
            <person name="Ajami N.J."/>
            <person name="Petrosino J.F."/>
        </authorList>
    </citation>
    <scope>NUCLEOTIDE SEQUENCE [LARGE SCALE GENOMIC DNA]</scope>
    <source>
        <strain evidence="2">CCUG 45958</strain>
    </source>
</reference>
<gene>
    <name evidence="1" type="ORF">AXF13_04625</name>
</gene>
<dbReference type="InterPro" id="IPR021686">
    <property type="entry name" value="DUF3268"/>
</dbReference>
<sequence length="130" mass="14687">MGLTVLPAVSCPYCGRPAKLVNGAAIYGPGRFTDLFFWLCRDCAAWVGCHKNSRRAAPMGRLANAELRRWKSNAHAVFDPLWRTGPLSRADAYRKLAKALGTYPESRFCHIGWMDVEQCKAVVRICQEWR</sequence>
<dbReference type="EMBL" id="CP014229">
    <property type="protein sequence ID" value="AMD89452.1"/>
    <property type="molecule type" value="Genomic_DNA"/>
</dbReference>
<evidence type="ECO:0000313" key="1">
    <source>
        <dbReference type="EMBL" id="AMD89452.1"/>
    </source>
</evidence>
<keyword evidence="2" id="KW-1185">Reference proteome</keyword>
<proteinExistence type="predicted"/>
<dbReference type="STRING" id="44742.AXF13_04625"/>
<name>A0A0X8JIJ4_9BACT</name>
<dbReference type="AlphaFoldDB" id="A0A0X8JIJ4"/>
<organism evidence="1 2">
    <name type="scientific">Desulfovibrio fairfieldensis</name>
    <dbReference type="NCBI Taxonomy" id="44742"/>
    <lineage>
        <taxon>Bacteria</taxon>
        <taxon>Pseudomonadati</taxon>
        <taxon>Thermodesulfobacteriota</taxon>
        <taxon>Desulfovibrionia</taxon>
        <taxon>Desulfovibrionales</taxon>
        <taxon>Desulfovibrionaceae</taxon>
        <taxon>Desulfovibrio</taxon>
    </lineage>
</organism>
<dbReference type="KEGG" id="dfi:AXF13_04625"/>
<protein>
    <submittedName>
        <fullName evidence="1">Uncharacterized protein</fullName>
    </submittedName>
</protein>